<accession>A0A9Q0FVQ6</accession>
<organism evidence="2 3">
    <name type="scientific">Turnera subulata</name>
    <dbReference type="NCBI Taxonomy" id="218843"/>
    <lineage>
        <taxon>Eukaryota</taxon>
        <taxon>Viridiplantae</taxon>
        <taxon>Streptophyta</taxon>
        <taxon>Embryophyta</taxon>
        <taxon>Tracheophyta</taxon>
        <taxon>Spermatophyta</taxon>
        <taxon>Magnoliopsida</taxon>
        <taxon>eudicotyledons</taxon>
        <taxon>Gunneridae</taxon>
        <taxon>Pentapetalae</taxon>
        <taxon>rosids</taxon>
        <taxon>fabids</taxon>
        <taxon>Malpighiales</taxon>
        <taxon>Passifloraceae</taxon>
        <taxon>Turnera</taxon>
    </lineage>
</organism>
<gene>
    <name evidence="2" type="ORF">Tsubulata_012263</name>
</gene>
<evidence type="ECO:0000313" key="3">
    <source>
        <dbReference type="Proteomes" id="UP001141552"/>
    </source>
</evidence>
<reference evidence="2" key="2">
    <citation type="journal article" date="2023" name="Plants (Basel)">
        <title>Annotation of the Turnera subulata (Passifloraceae) Draft Genome Reveals the S-Locus Evolved after the Divergence of Turneroideae from Passifloroideae in a Stepwise Manner.</title>
        <authorList>
            <person name="Henning P.M."/>
            <person name="Roalson E.H."/>
            <person name="Mir W."/>
            <person name="McCubbin A.G."/>
            <person name="Shore J.S."/>
        </authorList>
    </citation>
    <scope>NUCLEOTIDE SEQUENCE</scope>
    <source>
        <strain evidence="2">F60SS</strain>
    </source>
</reference>
<feature type="region of interest" description="Disordered" evidence="1">
    <location>
        <begin position="1"/>
        <end position="42"/>
    </location>
</feature>
<dbReference type="AlphaFoldDB" id="A0A9Q0FVQ6"/>
<sequence length="111" mass="12820">MDKELIINDEDMHDGGETRSTDEIENDDPSSNEGSNDKDVQVGEPKVGFCVFKRMGRQLTISYSYFATYLNSYARAADNQKMHKLADKYFLYHKDFTVYYSYKEPSFVNGS</sequence>
<evidence type="ECO:0000256" key="1">
    <source>
        <dbReference type="SAM" id="MobiDB-lite"/>
    </source>
</evidence>
<dbReference type="Proteomes" id="UP001141552">
    <property type="component" value="Unassembled WGS sequence"/>
</dbReference>
<evidence type="ECO:0000313" key="2">
    <source>
        <dbReference type="EMBL" id="KAJ4837246.1"/>
    </source>
</evidence>
<comment type="caution">
    <text evidence="2">The sequence shown here is derived from an EMBL/GenBank/DDBJ whole genome shotgun (WGS) entry which is preliminary data.</text>
</comment>
<feature type="compositionally biased region" description="Basic and acidic residues" evidence="1">
    <location>
        <begin position="13"/>
        <end position="22"/>
    </location>
</feature>
<protein>
    <submittedName>
        <fullName evidence="2">Uncharacterized protein</fullName>
    </submittedName>
</protein>
<proteinExistence type="predicted"/>
<reference evidence="2" key="1">
    <citation type="submission" date="2022-02" db="EMBL/GenBank/DDBJ databases">
        <authorList>
            <person name="Henning P.M."/>
            <person name="McCubbin A.G."/>
            <person name="Shore J.S."/>
        </authorList>
    </citation>
    <scope>NUCLEOTIDE SEQUENCE</scope>
    <source>
        <strain evidence="2">F60SS</strain>
        <tissue evidence="2">Leaves</tissue>
    </source>
</reference>
<dbReference type="EMBL" id="JAKUCV010003890">
    <property type="protein sequence ID" value="KAJ4837246.1"/>
    <property type="molecule type" value="Genomic_DNA"/>
</dbReference>
<name>A0A9Q0FVQ6_9ROSI</name>
<keyword evidence="3" id="KW-1185">Reference proteome</keyword>